<organism evidence="2 3">
    <name type="scientific">Hymenoscyphus albidus</name>
    <dbReference type="NCBI Taxonomy" id="595503"/>
    <lineage>
        <taxon>Eukaryota</taxon>
        <taxon>Fungi</taxon>
        <taxon>Dikarya</taxon>
        <taxon>Ascomycota</taxon>
        <taxon>Pezizomycotina</taxon>
        <taxon>Leotiomycetes</taxon>
        <taxon>Helotiales</taxon>
        <taxon>Helotiaceae</taxon>
        <taxon>Hymenoscyphus</taxon>
    </lineage>
</organism>
<gene>
    <name evidence="2" type="ORF">HYALB_00013187</name>
</gene>
<sequence length="130" mass="15033">MDDIDITDSDAASDEDIDTDTEDFSSEMEEMEDFSSGESPLNEHRYVNMFQRHLIIAGIQEFLLPYNMPLNNAQELEFLRTLKQSVDTYTLGVRYFLAVKCGDMIGIPLRYSFEVDGQVTIEEEYSYDWG</sequence>
<protein>
    <submittedName>
        <fullName evidence="2">Uncharacterized protein</fullName>
    </submittedName>
</protein>
<proteinExistence type="predicted"/>
<name>A0A9N9LYZ3_9HELO</name>
<evidence type="ECO:0000256" key="1">
    <source>
        <dbReference type="SAM" id="MobiDB-lite"/>
    </source>
</evidence>
<feature type="region of interest" description="Disordered" evidence="1">
    <location>
        <begin position="1"/>
        <end position="40"/>
    </location>
</feature>
<evidence type="ECO:0000313" key="2">
    <source>
        <dbReference type="EMBL" id="CAG8981176.1"/>
    </source>
</evidence>
<feature type="compositionally biased region" description="Acidic residues" evidence="1">
    <location>
        <begin position="1"/>
        <end position="35"/>
    </location>
</feature>
<reference evidence="2" key="1">
    <citation type="submission" date="2021-07" db="EMBL/GenBank/DDBJ databases">
        <authorList>
            <person name="Durling M."/>
        </authorList>
    </citation>
    <scope>NUCLEOTIDE SEQUENCE</scope>
</reference>
<dbReference type="Proteomes" id="UP000701801">
    <property type="component" value="Unassembled WGS sequence"/>
</dbReference>
<accession>A0A9N9LYZ3</accession>
<evidence type="ECO:0000313" key="3">
    <source>
        <dbReference type="Proteomes" id="UP000701801"/>
    </source>
</evidence>
<dbReference type="AlphaFoldDB" id="A0A9N9LYZ3"/>
<comment type="caution">
    <text evidence="2">The sequence shown here is derived from an EMBL/GenBank/DDBJ whole genome shotgun (WGS) entry which is preliminary data.</text>
</comment>
<keyword evidence="3" id="KW-1185">Reference proteome</keyword>
<dbReference type="EMBL" id="CAJVRM010000453">
    <property type="protein sequence ID" value="CAG8981176.1"/>
    <property type="molecule type" value="Genomic_DNA"/>
</dbReference>
<dbReference type="OrthoDB" id="10497338at2759"/>